<dbReference type="InterPro" id="IPR023214">
    <property type="entry name" value="HAD_sf"/>
</dbReference>
<protein>
    <submittedName>
        <fullName evidence="1">Haloacid dehalogenase superfamily enzyme, subfamily IA</fullName>
    </submittedName>
</protein>
<evidence type="ECO:0000313" key="1">
    <source>
        <dbReference type="EMBL" id="EHR53414.1"/>
    </source>
</evidence>
<evidence type="ECO:0000313" key="2">
    <source>
        <dbReference type="Proteomes" id="UP000004926"/>
    </source>
</evidence>
<dbReference type="SFLD" id="SFLDG01129">
    <property type="entry name" value="C1.5:_HAD__Beta-PGM__Phosphata"/>
    <property type="match status" value="1"/>
</dbReference>
<sequence>MTIRAVFFDVGEVLVDETTEYGTWADWLGVPRHTFSAVFGAVIARGLDYREAFQVFQPGFDLETARRTRAEAGQPETFDETDLYNDVRPCLGKLREQGLVVGVAGNQTARAEGILRALQLPIDVLGTSDSWNASKPSPAFFQRLIVEAGVRAEHILYVGDRLDNDIRPAVELGIKTAVIRRGPWGHILRDEVATAILGTDVEASCLFQLDSLLSLASLVAEHNEAARGAV</sequence>
<dbReference type="AlphaFoldDB" id="H5X615"/>
<keyword evidence="2" id="KW-1185">Reference proteome</keyword>
<dbReference type="STRING" id="882083.SacmaDRAFT_5254"/>
<dbReference type="PANTHER" id="PTHR46191:SF2">
    <property type="entry name" value="HALOACID DEHALOGENASE-LIKE HYDROLASE DOMAIN-CONTAINING PROTEIN 3"/>
    <property type="match status" value="1"/>
</dbReference>
<dbReference type="OrthoDB" id="9810501at2"/>
<name>H5X615_9PSEU</name>
<dbReference type="Gene3D" id="3.40.50.1000">
    <property type="entry name" value="HAD superfamily/HAD-like"/>
    <property type="match status" value="1"/>
</dbReference>
<dbReference type="eggNOG" id="COG0546">
    <property type="taxonomic scope" value="Bacteria"/>
</dbReference>
<dbReference type="SFLD" id="SFLDS00003">
    <property type="entry name" value="Haloacid_Dehalogenase"/>
    <property type="match status" value="1"/>
</dbReference>
<gene>
    <name evidence="1" type="ORF">SacmaDRAFT_5254</name>
</gene>
<accession>H5X615</accession>
<dbReference type="EMBL" id="CM001439">
    <property type="protein sequence ID" value="EHR53414.1"/>
    <property type="molecule type" value="Genomic_DNA"/>
</dbReference>
<dbReference type="NCBIfam" id="TIGR01549">
    <property type="entry name" value="HAD-SF-IA-v1"/>
    <property type="match status" value="1"/>
</dbReference>
<dbReference type="PANTHER" id="PTHR46191">
    <property type="match status" value="1"/>
</dbReference>
<dbReference type="HOGENOM" id="CLU_089320_0_0_11"/>
<dbReference type="SUPFAM" id="SSF56784">
    <property type="entry name" value="HAD-like"/>
    <property type="match status" value="1"/>
</dbReference>
<dbReference type="InterPro" id="IPR036412">
    <property type="entry name" value="HAD-like_sf"/>
</dbReference>
<dbReference type="Proteomes" id="UP000004926">
    <property type="component" value="Chromosome"/>
</dbReference>
<dbReference type="Pfam" id="PF00702">
    <property type="entry name" value="Hydrolase"/>
    <property type="match status" value="1"/>
</dbReference>
<dbReference type="RefSeq" id="WP_009156790.1">
    <property type="nucleotide sequence ID" value="NZ_CM001439.1"/>
</dbReference>
<dbReference type="InterPro" id="IPR006439">
    <property type="entry name" value="HAD-SF_hydro_IA"/>
</dbReference>
<proteinExistence type="predicted"/>
<dbReference type="InterPro" id="IPR051828">
    <property type="entry name" value="HAD-like_hydrolase_domain"/>
</dbReference>
<reference evidence="1 2" key="1">
    <citation type="journal article" date="2012" name="Stand. Genomic Sci.">
        <title>Genome sequence of the ocean sediment bacterium Saccharomonospora marina type strain (XMU15(T)).</title>
        <authorList>
            <person name="Klenk H.P."/>
            <person name="Lu M."/>
            <person name="Lucas S."/>
            <person name="Lapidus A."/>
            <person name="Copeland A."/>
            <person name="Pitluck S."/>
            <person name="Goodwin L.A."/>
            <person name="Han C."/>
            <person name="Tapia R."/>
            <person name="Brambilla E.M."/>
            <person name="Potter G."/>
            <person name="Land M."/>
            <person name="Ivanova N."/>
            <person name="Rohde M."/>
            <person name="Goker M."/>
            <person name="Detter J.C."/>
            <person name="Li W.J."/>
            <person name="Kyrpides N.C."/>
            <person name="Woyke T."/>
        </authorList>
    </citation>
    <scope>NUCLEOTIDE SEQUENCE [LARGE SCALE GENOMIC DNA]</scope>
    <source>
        <strain evidence="1 2">XMU15</strain>
    </source>
</reference>
<organism evidence="1 2">
    <name type="scientific">Saccharomonospora marina XMU15</name>
    <dbReference type="NCBI Taxonomy" id="882083"/>
    <lineage>
        <taxon>Bacteria</taxon>
        <taxon>Bacillati</taxon>
        <taxon>Actinomycetota</taxon>
        <taxon>Actinomycetes</taxon>
        <taxon>Pseudonocardiales</taxon>
        <taxon>Pseudonocardiaceae</taxon>
        <taxon>Saccharomonospora</taxon>
    </lineage>
</organism>